<evidence type="ECO:0000313" key="4">
    <source>
        <dbReference type="Proteomes" id="UP000478008"/>
    </source>
</evidence>
<organism evidence="3 4">
    <name type="scientific">Dekkera bruxellensis</name>
    <name type="common">Brettanomyces custersii</name>
    <dbReference type="NCBI Taxonomy" id="5007"/>
    <lineage>
        <taxon>Eukaryota</taxon>
        <taxon>Fungi</taxon>
        <taxon>Dikarya</taxon>
        <taxon>Ascomycota</taxon>
        <taxon>Saccharomycotina</taxon>
        <taxon>Pichiomycetes</taxon>
        <taxon>Pichiales</taxon>
        <taxon>Pichiaceae</taxon>
        <taxon>Brettanomyces</taxon>
    </lineage>
</organism>
<feature type="region of interest" description="Disordered" evidence="1">
    <location>
        <begin position="1"/>
        <end position="41"/>
    </location>
</feature>
<gene>
    <name evidence="3" type="ORF">DEBR0S2_13234G</name>
</gene>
<name>A0A7D9GZ32_DEKBR</name>
<dbReference type="AlphaFoldDB" id="A0A7D9GZ32"/>
<evidence type="ECO:0000256" key="1">
    <source>
        <dbReference type="SAM" id="MobiDB-lite"/>
    </source>
</evidence>
<dbReference type="PANTHER" id="PTHR11439">
    <property type="entry name" value="GAG-POL-RELATED RETROTRANSPOSON"/>
    <property type="match status" value="1"/>
</dbReference>
<dbReference type="EMBL" id="CABFWN010000002">
    <property type="protein sequence ID" value="VUG17663.1"/>
    <property type="molecule type" value="Genomic_DNA"/>
</dbReference>
<keyword evidence="4" id="KW-1185">Reference proteome</keyword>
<feature type="domain" description="Reverse transcriptase Ty1/copia-type" evidence="2">
    <location>
        <begin position="151"/>
        <end position="377"/>
    </location>
</feature>
<dbReference type="Proteomes" id="UP000478008">
    <property type="component" value="Unassembled WGS sequence"/>
</dbReference>
<dbReference type="Pfam" id="PF07727">
    <property type="entry name" value="RVT_2"/>
    <property type="match status" value="1"/>
</dbReference>
<dbReference type="PANTHER" id="PTHR11439:SF467">
    <property type="entry name" value="INTEGRASE CATALYTIC DOMAIN-CONTAINING PROTEIN"/>
    <property type="match status" value="1"/>
</dbReference>
<accession>A0A7D9GZ32</accession>
<sequence length="646" mass="72991">MRIQASKQKGTLGKTAVPASTNSNKAKRRLEQDDEPSVPQSKRQRNVFYLYLPDDEYNPATFAPVVVSEQWSISKNKKPVPSAPAAFRRKSAQRVLLTNSQGLERTGITQMSLLGDSIEVPQTFKEAMMSSQKVEWFAACREGLKSFQRDETFDIVEEPPASKVLSSKWVFGVEKNGKERKYTAGLVACGPLQADGTNIDTYAPGANIDSFRMILAVTAIRGWMLRQLDASASFLKKSLGETIYMRPPQGVSMPGNCVWQLKRGIYATKQIPGLWCNIVARVLKRAGYRRSVYDERVFFTDRVLIAVYIDDIIVSGADRAAIRGVTSLFANNFNTRSLSIPKVILGMTIDITGRQIKLSSRDYIEQMVEKLALRVNKKRTGSPIPPKWKLRWSKTPALHGAEKKQYRSILSMLKYIGDTARLDIACSISLLARYVDDPHEIHMKSLHAIVDYLVNTRNEGIVYERMGSVRHTKTDFLTSKANFDCIIPKYPGVDWLPLTVYNSSSYWEDTGESQRGMVLALNGNALSWQSAKSSGASASIMEADMRAVGHATAKALHFRHVLNELGFGIDYFNFVSDYVPTLRNCFWFGKHPKLFYMDRWYFEIFEEVKKSNARLWQIDASENPAKGLSKRLKTNKLDDFKSQLIK</sequence>
<dbReference type="InterPro" id="IPR013103">
    <property type="entry name" value="RVT_2"/>
</dbReference>
<evidence type="ECO:0000259" key="2">
    <source>
        <dbReference type="Pfam" id="PF07727"/>
    </source>
</evidence>
<protein>
    <submittedName>
        <fullName evidence="3">DEBR0S2_13234g1_1</fullName>
    </submittedName>
</protein>
<reference evidence="3 4" key="1">
    <citation type="submission" date="2019-07" db="EMBL/GenBank/DDBJ databases">
        <authorList>
            <person name="Friedrich A."/>
            <person name="Schacherer J."/>
        </authorList>
    </citation>
    <scope>NUCLEOTIDE SEQUENCE [LARGE SCALE GENOMIC DNA]</scope>
</reference>
<evidence type="ECO:0000313" key="3">
    <source>
        <dbReference type="EMBL" id="VUG17663.1"/>
    </source>
</evidence>
<proteinExistence type="predicted"/>